<keyword evidence="3" id="KW-1185">Reference proteome</keyword>
<name>A0ABN9UX49_9DINO</name>
<reference evidence="2" key="1">
    <citation type="submission" date="2023-10" db="EMBL/GenBank/DDBJ databases">
        <authorList>
            <person name="Chen Y."/>
            <person name="Shah S."/>
            <person name="Dougan E. K."/>
            <person name="Thang M."/>
            <person name="Chan C."/>
        </authorList>
    </citation>
    <scope>NUCLEOTIDE SEQUENCE [LARGE SCALE GENOMIC DNA]</scope>
</reference>
<evidence type="ECO:0000256" key="1">
    <source>
        <dbReference type="SAM" id="MobiDB-lite"/>
    </source>
</evidence>
<evidence type="ECO:0000313" key="2">
    <source>
        <dbReference type="EMBL" id="CAK0864729.1"/>
    </source>
</evidence>
<proteinExistence type="predicted"/>
<gene>
    <name evidence="2" type="ORF">PCOR1329_LOCUS52517</name>
</gene>
<dbReference type="EMBL" id="CAUYUJ010016393">
    <property type="protein sequence ID" value="CAK0864729.1"/>
    <property type="molecule type" value="Genomic_DNA"/>
</dbReference>
<dbReference type="Proteomes" id="UP001189429">
    <property type="component" value="Unassembled WGS sequence"/>
</dbReference>
<feature type="region of interest" description="Disordered" evidence="1">
    <location>
        <begin position="51"/>
        <end position="100"/>
    </location>
</feature>
<sequence length="175" mass="17602">MARGAAPLYPKEISLMSGVDGPAASPGRFDSALEKAACAPSEVPGDAAQLGEAFRPAPPAPPAPAEALAGAGRHGAGGALLSTSGGPGGQPGPPRVYQPRLPMEMHPAHIQVPPYAGAGCRPEHYAPSAQRPRPRETSDSFQMARQVAALSSRAEAVPGGLFRRGAPHAGAAGPL</sequence>
<organism evidence="2 3">
    <name type="scientific">Prorocentrum cordatum</name>
    <dbReference type="NCBI Taxonomy" id="2364126"/>
    <lineage>
        <taxon>Eukaryota</taxon>
        <taxon>Sar</taxon>
        <taxon>Alveolata</taxon>
        <taxon>Dinophyceae</taxon>
        <taxon>Prorocentrales</taxon>
        <taxon>Prorocentraceae</taxon>
        <taxon>Prorocentrum</taxon>
    </lineage>
</organism>
<comment type="caution">
    <text evidence="2">The sequence shown here is derived from an EMBL/GenBank/DDBJ whole genome shotgun (WGS) entry which is preliminary data.</text>
</comment>
<feature type="region of interest" description="Disordered" evidence="1">
    <location>
        <begin position="1"/>
        <end position="28"/>
    </location>
</feature>
<accession>A0ABN9UX49</accession>
<feature type="region of interest" description="Disordered" evidence="1">
    <location>
        <begin position="118"/>
        <end position="142"/>
    </location>
</feature>
<protein>
    <submittedName>
        <fullName evidence="2">Uncharacterized protein</fullName>
    </submittedName>
</protein>
<evidence type="ECO:0000313" key="3">
    <source>
        <dbReference type="Proteomes" id="UP001189429"/>
    </source>
</evidence>